<dbReference type="PANTHER" id="PTHR34107:SF4">
    <property type="entry name" value="SLL1222 PROTEIN"/>
    <property type="match status" value="1"/>
</dbReference>
<comment type="caution">
    <text evidence="2">The sequence shown here is derived from an EMBL/GenBank/DDBJ whole genome shotgun (WGS) entry which is preliminary data.</text>
</comment>
<dbReference type="InterPro" id="IPR012296">
    <property type="entry name" value="Nuclease_put_TT1808"/>
</dbReference>
<dbReference type="InterPro" id="IPR008538">
    <property type="entry name" value="Uma2"/>
</dbReference>
<feature type="domain" description="Putative restriction endonuclease" evidence="1">
    <location>
        <begin position="10"/>
        <end position="118"/>
    </location>
</feature>
<dbReference type="EMBL" id="MTKQ01000037">
    <property type="protein sequence ID" value="RWX48984.1"/>
    <property type="molecule type" value="Genomic_DNA"/>
</dbReference>
<sequence>MALTSSSLYHSAIAINIGGELVKQKEFRAHSELTVVIDGADYQPDLSVYKRKILHFISEQDEPKTEELPLLAIEIVSPSQTMNELIKKAEFYVGSGVPSVWIVHPQTHSITVKSQVETKIYHEGVLEDMTGIKVDLGVVFED</sequence>
<reference evidence="4 5" key="1">
    <citation type="submission" date="2017-01" db="EMBL/GenBank/DDBJ databases">
        <title>The cable genome- insights into the physiology and evolution of filamentous bacteria capable of sulfide oxidation via long distance electron transfer.</title>
        <authorList>
            <person name="Schreiber L."/>
            <person name="Bjerg J.T."/>
            <person name="Boggild A."/>
            <person name="Van De Vossenberg J."/>
            <person name="Meysman F."/>
            <person name="Nielsen L.P."/>
            <person name="Schramm A."/>
            <person name="Kjeldsen K.U."/>
        </authorList>
    </citation>
    <scope>NUCLEOTIDE SEQUENCE [LARGE SCALE GENOMIC DNA]</scope>
    <source>
        <strain evidence="2">A2</strain>
        <strain evidence="3">A5</strain>
    </source>
</reference>
<keyword evidence="2" id="KW-0378">Hydrolase</keyword>
<dbReference type="InterPro" id="IPR011335">
    <property type="entry name" value="Restrct_endonuc-II-like"/>
</dbReference>
<dbReference type="Gene3D" id="3.90.1570.10">
    <property type="entry name" value="tt1808, chain A"/>
    <property type="match status" value="1"/>
</dbReference>
<dbReference type="Proteomes" id="UP000286862">
    <property type="component" value="Unassembled WGS sequence"/>
</dbReference>
<evidence type="ECO:0000313" key="4">
    <source>
        <dbReference type="Proteomes" id="UP000286862"/>
    </source>
</evidence>
<dbReference type="CDD" id="cd06260">
    <property type="entry name" value="DUF820-like"/>
    <property type="match status" value="1"/>
</dbReference>
<dbReference type="GO" id="GO:0004519">
    <property type="term" value="F:endonuclease activity"/>
    <property type="evidence" value="ECO:0007669"/>
    <property type="project" value="UniProtKB-KW"/>
</dbReference>
<dbReference type="Pfam" id="PF05685">
    <property type="entry name" value="Uma2"/>
    <property type="match status" value="1"/>
</dbReference>
<accession>A0A444J7A1</accession>
<keyword evidence="5" id="KW-1185">Reference proteome</keyword>
<dbReference type="AlphaFoldDB" id="A0A444J7A1"/>
<dbReference type="Proteomes" id="UP000288892">
    <property type="component" value="Unassembled WGS sequence"/>
</dbReference>
<name>A0A444J7A1_9BACT</name>
<dbReference type="SUPFAM" id="SSF52980">
    <property type="entry name" value="Restriction endonuclease-like"/>
    <property type="match status" value="1"/>
</dbReference>
<evidence type="ECO:0000259" key="1">
    <source>
        <dbReference type="Pfam" id="PF05685"/>
    </source>
</evidence>
<keyword evidence="2" id="KW-0540">Nuclease</keyword>
<dbReference type="PANTHER" id="PTHR34107">
    <property type="entry name" value="SLL0198 PROTEIN-RELATED"/>
    <property type="match status" value="1"/>
</dbReference>
<gene>
    <name evidence="2" type="ORF">VT99_10374</name>
    <name evidence="3" type="ORF">VU01_12003</name>
</gene>
<keyword evidence="2" id="KW-0255">Endonuclease</keyword>
<protein>
    <submittedName>
        <fullName evidence="2">Putative restriction endonuclease</fullName>
    </submittedName>
</protein>
<evidence type="ECO:0000313" key="3">
    <source>
        <dbReference type="EMBL" id="RWX51144.1"/>
    </source>
</evidence>
<evidence type="ECO:0000313" key="5">
    <source>
        <dbReference type="Proteomes" id="UP000288892"/>
    </source>
</evidence>
<evidence type="ECO:0000313" key="2">
    <source>
        <dbReference type="EMBL" id="RWX48984.1"/>
    </source>
</evidence>
<dbReference type="EMBL" id="MTKS01000200">
    <property type="protein sequence ID" value="RWX51144.1"/>
    <property type="molecule type" value="Genomic_DNA"/>
</dbReference>
<organism evidence="2 4">
    <name type="scientific">Candidatus Electrothrix marina</name>
    <dbReference type="NCBI Taxonomy" id="1859130"/>
    <lineage>
        <taxon>Bacteria</taxon>
        <taxon>Pseudomonadati</taxon>
        <taxon>Thermodesulfobacteriota</taxon>
        <taxon>Desulfobulbia</taxon>
        <taxon>Desulfobulbales</taxon>
        <taxon>Desulfobulbaceae</taxon>
        <taxon>Candidatus Electrothrix</taxon>
    </lineage>
</organism>
<proteinExistence type="predicted"/>